<dbReference type="EMBL" id="LDTD01000074">
    <property type="protein sequence ID" value="KTT69254.1"/>
    <property type="molecule type" value="Genomic_DNA"/>
</dbReference>
<reference evidence="1 2" key="1">
    <citation type="journal article" date="2016" name="Front. Microbiol.">
        <title>Genomic Resource of Rice Seed Associated Bacteria.</title>
        <authorList>
            <person name="Midha S."/>
            <person name="Bansal K."/>
            <person name="Sharma S."/>
            <person name="Kumar N."/>
            <person name="Patil P.P."/>
            <person name="Chaudhry V."/>
            <person name="Patil P.B."/>
        </authorList>
    </citation>
    <scope>NUCLEOTIDE SEQUENCE [LARGE SCALE GENOMIC DNA]</scope>
    <source>
        <strain evidence="1 2">NS319</strain>
    </source>
</reference>
<evidence type="ECO:0000313" key="1">
    <source>
        <dbReference type="EMBL" id="KTT69254.1"/>
    </source>
</evidence>
<name>A0A147HWE4_9SPHN</name>
<dbReference type="PATRIC" id="fig|33051.3.peg.3397"/>
<gene>
    <name evidence="1" type="ORF">NS319_10985</name>
</gene>
<comment type="caution">
    <text evidence="1">The sequence shown here is derived from an EMBL/GenBank/DDBJ whole genome shotgun (WGS) entry which is preliminary data.</text>
</comment>
<sequence>MMGNPLAGRRVLFAGPRFFGYDNDIVAEIERRGATVVRIYDRPFATPFMTAVTKVAPGVIARAALSGYRAILAAEEAFDLIFVVNGQTLSSDFLEEVRRHSPQAPRVLYIWDSLDNRGSIIPNLPRYDRVLGFDRIDTQRYGFEYRPLFFVPAFDHADKVSGAETDYDISFIGTAHSDRAPIVHGLDATLDPDVRRFWYLFLQAPWVRRYYALKSRSFARVPASQFHYRSISKSDVGAVFHRSRAILDIEHPQQRGLTMRTFETIGAGKKLVTTNVHVVHEDFYHPDRVLVIDRTRPRIDPEFLRSPTPPLDPALRMRYSLAGWLNEITAGVGL</sequence>
<organism evidence="1 2">
    <name type="scientific">Sphingomonas sanguinis</name>
    <dbReference type="NCBI Taxonomy" id="33051"/>
    <lineage>
        <taxon>Bacteria</taxon>
        <taxon>Pseudomonadati</taxon>
        <taxon>Pseudomonadota</taxon>
        <taxon>Alphaproteobacteria</taxon>
        <taxon>Sphingomonadales</taxon>
        <taxon>Sphingomonadaceae</taxon>
        <taxon>Sphingomonas</taxon>
    </lineage>
</organism>
<proteinExistence type="predicted"/>
<accession>A0A147HWE4</accession>
<evidence type="ECO:0000313" key="2">
    <source>
        <dbReference type="Proteomes" id="UP000072867"/>
    </source>
</evidence>
<dbReference type="AlphaFoldDB" id="A0A147HWE4"/>
<protein>
    <recommendedName>
        <fullName evidence="3">Lipopolysaccharide biosynthesis protein</fullName>
    </recommendedName>
</protein>
<evidence type="ECO:0008006" key="3">
    <source>
        <dbReference type="Google" id="ProtNLM"/>
    </source>
</evidence>
<dbReference type="Proteomes" id="UP000072867">
    <property type="component" value="Unassembled WGS sequence"/>
</dbReference>
<dbReference type="RefSeq" id="WP_058733654.1">
    <property type="nucleotide sequence ID" value="NZ_LDTD01000074.1"/>
</dbReference>